<evidence type="ECO:0000313" key="5">
    <source>
        <dbReference type="Proteomes" id="UP000305881"/>
    </source>
</evidence>
<evidence type="ECO:0000256" key="3">
    <source>
        <dbReference type="ARBA" id="ARBA00023136"/>
    </source>
</evidence>
<keyword evidence="2" id="KW-1003">Cell membrane</keyword>
<dbReference type="SUPFAM" id="SSF50956">
    <property type="entry name" value="Thermostable phytase (3-phytase)"/>
    <property type="match status" value="1"/>
</dbReference>
<name>A0A4P9UP34_METBY</name>
<sequence>MKSSVRKKRLWLLLPLLLLSGWIAWHFPDNSPLISGIETDWDLSRYQPIEPARHVDGIQENLSGITYHPPSGLLYAVTNRPCKVHVLNKNGELQRTIDLPGFRDTESITYLYDNFFVIAEENLYNLMRVEITEATESITHDQAVRFNLAEEDDDNNGIEGVAWSQQFGLFAVKETPPTLLHQPVDEWGMGVDLSGLLSMRLKVRDYAGLSVLPGKEDKLLILSESSDSLHVVDMQGRELSRLSLRAGKLGLIGWLWQPEGVAVDNDGRIYVVGEPNQFLVLERRPDR</sequence>
<keyword evidence="3" id="KW-0472">Membrane</keyword>
<dbReference type="InterPro" id="IPR009722">
    <property type="entry name" value="YjiK/CarP"/>
</dbReference>
<evidence type="ECO:0000256" key="2">
    <source>
        <dbReference type="ARBA" id="ARBA00022475"/>
    </source>
</evidence>
<accession>A0A4P9UP34</accession>
<proteinExistence type="predicted"/>
<protein>
    <recommendedName>
        <fullName evidence="6">SMP-30/Gluconolactonase/LRE-like region domain-containing protein</fullName>
    </recommendedName>
</protein>
<dbReference type="Pfam" id="PF06977">
    <property type="entry name" value="SdiA-regulated"/>
    <property type="match status" value="1"/>
</dbReference>
<comment type="subcellular location">
    <subcellularLocation>
        <location evidence="1">Cell membrane</location>
    </subcellularLocation>
</comment>
<dbReference type="RefSeq" id="WP_017839906.1">
    <property type="nucleotide sequence ID" value="NZ_CP035467.1"/>
</dbReference>
<dbReference type="Proteomes" id="UP000305881">
    <property type="component" value="Chromosome"/>
</dbReference>
<dbReference type="STRING" id="675511.GCA_000341735_01339"/>
<evidence type="ECO:0008006" key="6">
    <source>
        <dbReference type="Google" id="ProtNLM"/>
    </source>
</evidence>
<evidence type="ECO:0000256" key="1">
    <source>
        <dbReference type="ARBA" id="ARBA00004236"/>
    </source>
</evidence>
<dbReference type="GO" id="GO:0005886">
    <property type="term" value="C:plasma membrane"/>
    <property type="evidence" value="ECO:0007669"/>
    <property type="project" value="UniProtKB-SubCell"/>
</dbReference>
<reference evidence="5" key="1">
    <citation type="journal article" date="2019" name="J. Bacteriol.">
        <title>A Mutagenic Screen Identifies a TonB-Dependent Receptor Required for the Lanthanide Metal Switch in the Type I Methanotroph 'Methylotuvimicrobium buryatense' 5GB1C.</title>
        <authorList>
            <person name="Groom J.D."/>
            <person name="Ford S.M."/>
            <person name="Pesesky M.W."/>
            <person name="Lidstrom M.E."/>
        </authorList>
    </citation>
    <scope>NUCLEOTIDE SEQUENCE [LARGE SCALE GENOMIC DNA]</scope>
    <source>
        <strain evidence="5">5GB1C</strain>
    </source>
</reference>
<dbReference type="AlphaFoldDB" id="A0A4P9UP34"/>
<dbReference type="EMBL" id="CP035467">
    <property type="protein sequence ID" value="QCW82260.1"/>
    <property type="molecule type" value="Genomic_DNA"/>
</dbReference>
<gene>
    <name evidence="4" type="ORF">EQU24_08425</name>
</gene>
<dbReference type="OrthoDB" id="6080098at2"/>
<organism evidence="4 5">
    <name type="scientific">Methylotuvimicrobium buryatense</name>
    <name type="common">Methylomicrobium buryatense</name>
    <dbReference type="NCBI Taxonomy" id="95641"/>
    <lineage>
        <taxon>Bacteria</taxon>
        <taxon>Pseudomonadati</taxon>
        <taxon>Pseudomonadota</taxon>
        <taxon>Gammaproteobacteria</taxon>
        <taxon>Methylococcales</taxon>
        <taxon>Methylococcaceae</taxon>
        <taxon>Methylotuvimicrobium</taxon>
    </lineage>
</organism>
<keyword evidence="5" id="KW-1185">Reference proteome</keyword>
<dbReference type="KEGG" id="mbur:EQU24_08425"/>
<evidence type="ECO:0000313" key="4">
    <source>
        <dbReference type="EMBL" id="QCW82260.1"/>
    </source>
</evidence>